<dbReference type="InterPro" id="IPR001810">
    <property type="entry name" value="F-box_dom"/>
</dbReference>
<dbReference type="Pfam" id="PF12937">
    <property type="entry name" value="F-box-like"/>
    <property type="match status" value="1"/>
</dbReference>
<name>A0AAD6TTI5_9AGAR</name>
<dbReference type="AlphaFoldDB" id="A0AAD6TTI5"/>
<accession>A0AAD6TTI5</accession>
<feature type="domain" description="F-box" evidence="1">
    <location>
        <begin position="16"/>
        <end position="85"/>
    </location>
</feature>
<evidence type="ECO:0000313" key="3">
    <source>
        <dbReference type="Proteomes" id="UP001222325"/>
    </source>
</evidence>
<reference evidence="2" key="1">
    <citation type="submission" date="2023-03" db="EMBL/GenBank/DDBJ databases">
        <title>Massive genome expansion in bonnet fungi (Mycena s.s.) driven by repeated elements and novel gene families across ecological guilds.</title>
        <authorList>
            <consortium name="Lawrence Berkeley National Laboratory"/>
            <person name="Harder C.B."/>
            <person name="Miyauchi S."/>
            <person name="Viragh M."/>
            <person name="Kuo A."/>
            <person name="Thoen E."/>
            <person name="Andreopoulos B."/>
            <person name="Lu D."/>
            <person name="Skrede I."/>
            <person name="Drula E."/>
            <person name="Henrissat B."/>
            <person name="Morin E."/>
            <person name="Kohler A."/>
            <person name="Barry K."/>
            <person name="LaButti K."/>
            <person name="Morin E."/>
            <person name="Salamov A."/>
            <person name="Lipzen A."/>
            <person name="Mereny Z."/>
            <person name="Hegedus B."/>
            <person name="Baldrian P."/>
            <person name="Stursova M."/>
            <person name="Weitz H."/>
            <person name="Taylor A."/>
            <person name="Grigoriev I.V."/>
            <person name="Nagy L.G."/>
            <person name="Martin F."/>
            <person name="Kauserud H."/>
        </authorList>
    </citation>
    <scope>NUCLEOTIDE SEQUENCE</scope>
    <source>
        <strain evidence="2">CBHHK173m</strain>
    </source>
</reference>
<dbReference type="EMBL" id="JARJCN010000071">
    <property type="protein sequence ID" value="KAJ7077698.1"/>
    <property type="molecule type" value="Genomic_DNA"/>
</dbReference>
<proteinExistence type="predicted"/>
<sequence length="478" mass="52494">MQSPQYLSSPDTCAIHTLPSELLAEIFALCWHAFTPSFPDTHDSVSIEVEIRRLAHAPLLELSQVCSRWHAIAVGTPSLWSDICLDSVLWRPALRNPTRVTTLLKAALERGGNASIILTIRNDFDSLPPALVVALLVAHSERWKKLAIGCDGPVLALFSGIAGRLSRLDYLEIYVSEEGPEDMTVFEVAPRLTDVTYSGDSASALGRFPLEQLWCLTCMALTPLELPIIISLARRLPSAGELRLQFSLVDQPSDEALQYDIPPVTSDIGILFVEVVDPFYPFHSEQTLGGLFESLTLPSLDKIELESSEYPRLLLTWPQESFLALSARSSFDAHLRVLEIYDVHITHGELLACLSGLSSLERLAISDHQTVATGGGIASHLITDALLARLTLAPGSSELVPRLRSASFQSLLRFADSAYLAFVLSRVDNGAAPPFKSHLCWLPGCHRVLDATTTAQLDDLGAQMLLTFRFSEAESEWI</sequence>
<evidence type="ECO:0000259" key="1">
    <source>
        <dbReference type="Pfam" id="PF12937"/>
    </source>
</evidence>
<dbReference type="Gene3D" id="1.20.1280.50">
    <property type="match status" value="1"/>
</dbReference>
<dbReference type="Proteomes" id="UP001222325">
    <property type="component" value="Unassembled WGS sequence"/>
</dbReference>
<keyword evidence="3" id="KW-1185">Reference proteome</keyword>
<evidence type="ECO:0000313" key="2">
    <source>
        <dbReference type="EMBL" id="KAJ7077698.1"/>
    </source>
</evidence>
<organism evidence="2 3">
    <name type="scientific">Mycena belliarum</name>
    <dbReference type="NCBI Taxonomy" id="1033014"/>
    <lineage>
        <taxon>Eukaryota</taxon>
        <taxon>Fungi</taxon>
        <taxon>Dikarya</taxon>
        <taxon>Basidiomycota</taxon>
        <taxon>Agaricomycotina</taxon>
        <taxon>Agaricomycetes</taxon>
        <taxon>Agaricomycetidae</taxon>
        <taxon>Agaricales</taxon>
        <taxon>Marasmiineae</taxon>
        <taxon>Mycenaceae</taxon>
        <taxon>Mycena</taxon>
    </lineage>
</organism>
<dbReference type="SUPFAM" id="SSF81383">
    <property type="entry name" value="F-box domain"/>
    <property type="match status" value="1"/>
</dbReference>
<protein>
    <recommendedName>
        <fullName evidence="1">F-box domain-containing protein</fullName>
    </recommendedName>
</protein>
<comment type="caution">
    <text evidence="2">The sequence shown here is derived from an EMBL/GenBank/DDBJ whole genome shotgun (WGS) entry which is preliminary data.</text>
</comment>
<dbReference type="InterPro" id="IPR036047">
    <property type="entry name" value="F-box-like_dom_sf"/>
</dbReference>
<gene>
    <name evidence="2" type="ORF">B0H15DRAFT_1003496</name>
</gene>